<feature type="transmembrane region" description="Helical" evidence="2">
    <location>
        <begin position="53"/>
        <end position="72"/>
    </location>
</feature>
<gene>
    <name evidence="4" type="ORF">FA15DRAFT_669253</name>
</gene>
<evidence type="ECO:0000259" key="3">
    <source>
        <dbReference type="Pfam" id="PF20151"/>
    </source>
</evidence>
<protein>
    <recommendedName>
        <fullName evidence="3">DUF6533 domain-containing protein</fullName>
    </recommendedName>
</protein>
<evidence type="ECO:0000313" key="5">
    <source>
        <dbReference type="Proteomes" id="UP000307440"/>
    </source>
</evidence>
<proteinExistence type="predicted"/>
<keyword evidence="2" id="KW-1133">Transmembrane helix</keyword>
<feature type="transmembrane region" description="Helical" evidence="2">
    <location>
        <begin position="84"/>
        <end position="105"/>
    </location>
</feature>
<feature type="transmembrane region" description="Helical" evidence="2">
    <location>
        <begin position="151"/>
        <end position="174"/>
    </location>
</feature>
<dbReference type="OrthoDB" id="3267855at2759"/>
<keyword evidence="2" id="KW-0812">Transmembrane</keyword>
<accession>A0A5C3KWY7</accession>
<keyword evidence="5" id="KW-1185">Reference proteome</keyword>
<reference evidence="4 5" key="1">
    <citation type="journal article" date="2019" name="Nat. Ecol. Evol.">
        <title>Megaphylogeny resolves global patterns of mushroom evolution.</title>
        <authorList>
            <person name="Varga T."/>
            <person name="Krizsan K."/>
            <person name="Foldi C."/>
            <person name="Dima B."/>
            <person name="Sanchez-Garcia M."/>
            <person name="Sanchez-Ramirez S."/>
            <person name="Szollosi G.J."/>
            <person name="Szarkandi J.G."/>
            <person name="Papp V."/>
            <person name="Albert L."/>
            <person name="Andreopoulos W."/>
            <person name="Angelini C."/>
            <person name="Antonin V."/>
            <person name="Barry K.W."/>
            <person name="Bougher N.L."/>
            <person name="Buchanan P."/>
            <person name="Buyck B."/>
            <person name="Bense V."/>
            <person name="Catcheside P."/>
            <person name="Chovatia M."/>
            <person name="Cooper J."/>
            <person name="Damon W."/>
            <person name="Desjardin D."/>
            <person name="Finy P."/>
            <person name="Geml J."/>
            <person name="Haridas S."/>
            <person name="Hughes K."/>
            <person name="Justo A."/>
            <person name="Karasinski D."/>
            <person name="Kautmanova I."/>
            <person name="Kiss B."/>
            <person name="Kocsube S."/>
            <person name="Kotiranta H."/>
            <person name="LaButti K.M."/>
            <person name="Lechner B.E."/>
            <person name="Liimatainen K."/>
            <person name="Lipzen A."/>
            <person name="Lukacs Z."/>
            <person name="Mihaltcheva S."/>
            <person name="Morgado L.N."/>
            <person name="Niskanen T."/>
            <person name="Noordeloos M.E."/>
            <person name="Ohm R.A."/>
            <person name="Ortiz-Santana B."/>
            <person name="Ovrebo C."/>
            <person name="Racz N."/>
            <person name="Riley R."/>
            <person name="Savchenko A."/>
            <person name="Shiryaev A."/>
            <person name="Soop K."/>
            <person name="Spirin V."/>
            <person name="Szebenyi C."/>
            <person name="Tomsovsky M."/>
            <person name="Tulloss R.E."/>
            <person name="Uehling J."/>
            <person name="Grigoriev I.V."/>
            <person name="Vagvolgyi C."/>
            <person name="Papp T."/>
            <person name="Martin F.M."/>
            <person name="Miettinen O."/>
            <person name="Hibbett D.S."/>
            <person name="Nagy L.G."/>
        </authorList>
    </citation>
    <scope>NUCLEOTIDE SEQUENCE [LARGE SCALE GENOMIC DNA]</scope>
    <source>
        <strain evidence="4 5">CBS 121175</strain>
    </source>
</reference>
<feature type="transmembrane region" description="Helical" evidence="2">
    <location>
        <begin position="117"/>
        <end position="136"/>
    </location>
</feature>
<feature type="domain" description="DUF6533" evidence="3">
    <location>
        <begin position="17"/>
        <end position="62"/>
    </location>
</feature>
<organism evidence="4 5">
    <name type="scientific">Coprinopsis marcescibilis</name>
    <name type="common">Agaric fungus</name>
    <name type="synonym">Psathyrella marcescibilis</name>
    <dbReference type="NCBI Taxonomy" id="230819"/>
    <lineage>
        <taxon>Eukaryota</taxon>
        <taxon>Fungi</taxon>
        <taxon>Dikarya</taxon>
        <taxon>Basidiomycota</taxon>
        <taxon>Agaricomycotina</taxon>
        <taxon>Agaricomycetes</taxon>
        <taxon>Agaricomycetidae</taxon>
        <taxon>Agaricales</taxon>
        <taxon>Agaricineae</taxon>
        <taxon>Psathyrellaceae</taxon>
        <taxon>Coprinopsis</taxon>
    </lineage>
</organism>
<dbReference type="AlphaFoldDB" id="A0A5C3KWY7"/>
<dbReference type="Pfam" id="PF20151">
    <property type="entry name" value="DUF6533"/>
    <property type="match status" value="1"/>
</dbReference>
<sequence length="325" mass="35795">MASSSDSALFERADYSLQVSSLVLLYYDYILTLPAEVKYVWKTPEWTRPRMTTLFYIFCRYALVANLLYLVLKTEGAEIEVCQVVKSVSGVLGIFGHVGVLAVWGLRTLAICNGNKIVAGVLGAVGGATIILRIAVEPFNRCPNADVSPGYVVGMASGASLIVFEGIAFLLAAVRAWRTVRQDPKFWETPTASLNYVIFSQAMLCLSILAAALNLKVWNDVVRPLNSLKLPLPALLTARFLLKLRMWDRHAVDSTNNHHHVSTFKARSGLHFRGQGVTTAGSENSDEFEEDDSRLGTNTRQALDVIVTTSWHHSILTTSSNMASR</sequence>
<evidence type="ECO:0000256" key="2">
    <source>
        <dbReference type="SAM" id="Phobius"/>
    </source>
</evidence>
<name>A0A5C3KWY7_COPMA</name>
<evidence type="ECO:0000256" key="1">
    <source>
        <dbReference type="SAM" id="MobiDB-lite"/>
    </source>
</evidence>
<dbReference type="EMBL" id="ML210196">
    <property type="protein sequence ID" value="TFK24680.1"/>
    <property type="molecule type" value="Genomic_DNA"/>
</dbReference>
<keyword evidence="2" id="KW-0472">Membrane</keyword>
<evidence type="ECO:0000313" key="4">
    <source>
        <dbReference type="EMBL" id="TFK24680.1"/>
    </source>
</evidence>
<dbReference type="InterPro" id="IPR045340">
    <property type="entry name" value="DUF6533"/>
</dbReference>
<feature type="region of interest" description="Disordered" evidence="1">
    <location>
        <begin position="275"/>
        <end position="295"/>
    </location>
</feature>
<dbReference type="Proteomes" id="UP000307440">
    <property type="component" value="Unassembled WGS sequence"/>
</dbReference>
<feature type="transmembrane region" description="Helical" evidence="2">
    <location>
        <begin position="20"/>
        <end position="41"/>
    </location>
</feature>
<feature type="transmembrane region" description="Helical" evidence="2">
    <location>
        <begin position="194"/>
        <end position="213"/>
    </location>
</feature>